<comment type="subcellular location">
    <subcellularLocation>
        <location evidence="1">Cell membrane</location>
        <topology evidence="1">Multi-pass membrane protein</topology>
    </subcellularLocation>
</comment>
<dbReference type="GO" id="GO:0050897">
    <property type="term" value="F:cobalt ion binding"/>
    <property type="evidence" value="ECO:0007669"/>
    <property type="project" value="TreeGrafter"/>
</dbReference>
<evidence type="ECO:0000256" key="5">
    <source>
        <dbReference type="SAM" id="Phobius"/>
    </source>
</evidence>
<accession>A0A1E1KMI9</accession>
<dbReference type="STRING" id="914237.A0A1E1KMI9"/>
<reference evidence="7" key="1">
    <citation type="submission" date="2016-03" db="EMBL/GenBank/DDBJ databases">
        <authorList>
            <person name="Ploux O."/>
        </authorList>
    </citation>
    <scope>NUCLEOTIDE SEQUENCE [LARGE SCALE GENOMIC DNA]</scope>
    <source>
        <strain evidence="7">UK7</strain>
    </source>
</reference>
<dbReference type="InterPro" id="IPR002523">
    <property type="entry name" value="MgTranspt_CorA/ZnTranspt_ZntB"/>
</dbReference>
<dbReference type="PANTHER" id="PTHR46494:SF1">
    <property type="entry name" value="CORA FAMILY METAL ION TRANSPORTER (EUROFUNG)"/>
    <property type="match status" value="1"/>
</dbReference>
<proteinExistence type="predicted"/>
<dbReference type="Proteomes" id="UP000178129">
    <property type="component" value="Unassembled WGS sequence"/>
</dbReference>
<dbReference type="PANTHER" id="PTHR46494">
    <property type="entry name" value="CORA FAMILY METAL ION TRANSPORTER (EUROFUNG)"/>
    <property type="match status" value="1"/>
</dbReference>
<evidence type="ECO:0000313" key="7">
    <source>
        <dbReference type="Proteomes" id="UP000178129"/>
    </source>
</evidence>
<dbReference type="Pfam" id="PF01544">
    <property type="entry name" value="CorA"/>
    <property type="match status" value="1"/>
</dbReference>
<evidence type="ECO:0000256" key="1">
    <source>
        <dbReference type="ARBA" id="ARBA00004651"/>
    </source>
</evidence>
<dbReference type="AlphaFoldDB" id="A0A1E1KMI9"/>
<protein>
    <submittedName>
        <fullName evidence="6">Uncharacterized protein</fullName>
    </submittedName>
</protein>
<keyword evidence="7" id="KW-1185">Reference proteome</keyword>
<comment type="caution">
    <text evidence="6">The sequence shown here is derived from an EMBL/GenBank/DDBJ whole genome shotgun (WGS) entry which is preliminary data.</text>
</comment>
<dbReference type="InterPro" id="IPR045863">
    <property type="entry name" value="CorA_TM1_TM2"/>
</dbReference>
<dbReference type="Gene3D" id="1.20.58.340">
    <property type="entry name" value="Magnesium transport protein CorA, transmembrane region"/>
    <property type="match status" value="1"/>
</dbReference>
<sequence>MCIPLFAHAAFSEVQFLDLMESRIKIQIEIVAEGVPAGALGTFQYFSTILNRHAQQLKDSTRALCRLAERSNQVLNGLKAKTPTPKGIVPPGIGIGPRQRSSENATVRNFVYGGREGSFTAEGLLEDYEQLHLRCIDLSNMCTQGITLAMNKATIEESRKAVEQSERLKRLTLLATLFIPISFSSSLFGMNVDLLGQSTVNFGCFFVVCLPITLFAYILYLWDFQVLKRCWARFWKGCHGARRDMTPGKSEKDPSHIV</sequence>
<dbReference type="EMBL" id="FJUW01000016">
    <property type="protein sequence ID" value="CZS99210.1"/>
    <property type="molecule type" value="Genomic_DNA"/>
</dbReference>
<keyword evidence="3 5" id="KW-1133">Transmembrane helix</keyword>
<feature type="transmembrane region" description="Helical" evidence="5">
    <location>
        <begin position="200"/>
        <end position="222"/>
    </location>
</feature>
<gene>
    <name evidence="6" type="ORF">RCO7_00502</name>
</gene>
<feature type="transmembrane region" description="Helical" evidence="5">
    <location>
        <begin position="168"/>
        <end position="188"/>
    </location>
</feature>
<name>A0A1E1KMI9_9HELO</name>
<dbReference type="GO" id="GO:0000287">
    <property type="term" value="F:magnesium ion binding"/>
    <property type="evidence" value="ECO:0007669"/>
    <property type="project" value="TreeGrafter"/>
</dbReference>
<organism evidence="6 7">
    <name type="scientific">Rhynchosporium graminicola</name>
    <dbReference type="NCBI Taxonomy" id="2792576"/>
    <lineage>
        <taxon>Eukaryota</taxon>
        <taxon>Fungi</taxon>
        <taxon>Dikarya</taxon>
        <taxon>Ascomycota</taxon>
        <taxon>Pezizomycotina</taxon>
        <taxon>Leotiomycetes</taxon>
        <taxon>Helotiales</taxon>
        <taxon>Ploettnerulaceae</taxon>
        <taxon>Rhynchosporium</taxon>
    </lineage>
</organism>
<evidence type="ECO:0000313" key="6">
    <source>
        <dbReference type="EMBL" id="CZS99210.1"/>
    </source>
</evidence>
<evidence type="ECO:0000256" key="3">
    <source>
        <dbReference type="ARBA" id="ARBA00022989"/>
    </source>
</evidence>
<keyword evidence="2 5" id="KW-0812">Transmembrane</keyword>
<evidence type="ECO:0000256" key="2">
    <source>
        <dbReference type="ARBA" id="ARBA00022692"/>
    </source>
</evidence>
<dbReference type="GO" id="GO:0015087">
    <property type="term" value="F:cobalt ion transmembrane transporter activity"/>
    <property type="evidence" value="ECO:0007669"/>
    <property type="project" value="TreeGrafter"/>
</dbReference>
<dbReference type="SUPFAM" id="SSF144083">
    <property type="entry name" value="Magnesium transport protein CorA, transmembrane region"/>
    <property type="match status" value="1"/>
</dbReference>
<keyword evidence="4 5" id="KW-0472">Membrane</keyword>
<dbReference type="InParanoid" id="A0A1E1KMI9"/>
<dbReference type="GO" id="GO:0015095">
    <property type="term" value="F:magnesium ion transmembrane transporter activity"/>
    <property type="evidence" value="ECO:0007669"/>
    <property type="project" value="TreeGrafter"/>
</dbReference>
<evidence type="ECO:0000256" key="4">
    <source>
        <dbReference type="ARBA" id="ARBA00023136"/>
    </source>
</evidence>
<dbReference type="GO" id="GO:0005886">
    <property type="term" value="C:plasma membrane"/>
    <property type="evidence" value="ECO:0007669"/>
    <property type="project" value="UniProtKB-SubCell"/>
</dbReference>